<dbReference type="InterPro" id="IPR051423">
    <property type="entry name" value="CD225/Dispanin"/>
</dbReference>
<evidence type="ECO:0000256" key="1">
    <source>
        <dbReference type="ARBA" id="ARBA00004370"/>
    </source>
</evidence>
<evidence type="ECO:0000256" key="5">
    <source>
        <dbReference type="ARBA" id="ARBA00023136"/>
    </source>
</evidence>
<dbReference type="Proteomes" id="UP000824782">
    <property type="component" value="Unassembled WGS sequence"/>
</dbReference>
<organism evidence="8 9">
    <name type="scientific">Engystomops pustulosus</name>
    <name type="common">Tungara frog</name>
    <name type="synonym">Physalaemus pustulosus</name>
    <dbReference type="NCBI Taxonomy" id="76066"/>
    <lineage>
        <taxon>Eukaryota</taxon>
        <taxon>Metazoa</taxon>
        <taxon>Chordata</taxon>
        <taxon>Craniata</taxon>
        <taxon>Vertebrata</taxon>
        <taxon>Euteleostomi</taxon>
        <taxon>Amphibia</taxon>
        <taxon>Batrachia</taxon>
        <taxon>Anura</taxon>
        <taxon>Neobatrachia</taxon>
        <taxon>Hyloidea</taxon>
        <taxon>Leptodactylidae</taxon>
        <taxon>Leiuperinae</taxon>
        <taxon>Engystomops</taxon>
    </lineage>
</organism>
<keyword evidence="4 7" id="KW-1133">Transmembrane helix</keyword>
<evidence type="ECO:0000256" key="6">
    <source>
        <dbReference type="SAM" id="MobiDB-lite"/>
    </source>
</evidence>
<dbReference type="EMBL" id="WNYA01000668">
    <property type="protein sequence ID" value="KAG8547613.1"/>
    <property type="molecule type" value="Genomic_DNA"/>
</dbReference>
<reference evidence="8" key="1">
    <citation type="thesis" date="2020" institute="ProQuest LLC" country="789 East Eisenhower Parkway, Ann Arbor, MI, USA">
        <title>Comparative Genomics and Chromosome Evolution.</title>
        <authorList>
            <person name="Mudd A.B."/>
        </authorList>
    </citation>
    <scope>NUCLEOTIDE SEQUENCE</scope>
    <source>
        <strain evidence="8">237g6f4</strain>
        <tissue evidence="8">Blood</tissue>
    </source>
</reference>
<dbReference type="PANTHER" id="PTHR14948:SF46">
    <property type="entry name" value="DISPANIN SUBFAMILY A MEMBER 2B-LIKE-RELATED"/>
    <property type="match status" value="1"/>
</dbReference>
<dbReference type="Pfam" id="PF04505">
    <property type="entry name" value="CD225"/>
    <property type="match status" value="1"/>
</dbReference>
<dbReference type="AlphaFoldDB" id="A0AAV6ZN32"/>
<comment type="caution">
    <text evidence="8">The sequence shown here is derived from an EMBL/GenBank/DDBJ whole genome shotgun (WGS) entry which is preliminary data.</text>
</comment>
<evidence type="ECO:0000256" key="3">
    <source>
        <dbReference type="ARBA" id="ARBA00022692"/>
    </source>
</evidence>
<name>A0AAV6ZN32_ENGPU</name>
<keyword evidence="3 7" id="KW-0812">Transmembrane</keyword>
<dbReference type="PANTHER" id="PTHR14948">
    <property type="entry name" value="NG5"/>
    <property type="match status" value="1"/>
</dbReference>
<protein>
    <recommendedName>
        <fullName evidence="10">Interferon-induced transmembrane protein</fullName>
    </recommendedName>
</protein>
<evidence type="ECO:0000313" key="8">
    <source>
        <dbReference type="EMBL" id="KAG8547613.1"/>
    </source>
</evidence>
<keyword evidence="9" id="KW-1185">Reference proteome</keyword>
<accession>A0AAV6ZN32</accession>
<sequence>MEQQYPAPNPPEDKQAHPSAAKPQYGQYPPPVGAPQYNYPASPGPQYAHPTPPGYMNPAYPGAGIPMQHPTPVLVTTQPAIAVVPQPAYKDYMPWSIVNMILFCLPLGILALVFSLQTKDAIRQRDNVTAAQRSRSAFTVNVVALVLGLCGHIAWIAYVIYIGVTAGRTYSYYYGYYG</sequence>
<keyword evidence="5 7" id="KW-0472">Membrane</keyword>
<feature type="transmembrane region" description="Helical" evidence="7">
    <location>
        <begin position="95"/>
        <end position="116"/>
    </location>
</feature>
<feature type="transmembrane region" description="Helical" evidence="7">
    <location>
        <begin position="137"/>
        <end position="164"/>
    </location>
</feature>
<evidence type="ECO:0008006" key="10">
    <source>
        <dbReference type="Google" id="ProtNLM"/>
    </source>
</evidence>
<proteinExistence type="inferred from homology"/>
<dbReference type="InterPro" id="IPR007593">
    <property type="entry name" value="CD225/Dispanin_fam"/>
</dbReference>
<evidence type="ECO:0000313" key="9">
    <source>
        <dbReference type="Proteomes" id="UP000824782"/>
    </source>
</evidence>
<feature type="region of interest" description="Disordered" evidence="6">
    <location>
        <begin position="1"/>
        <end position="53"/>
    </location>
</feature>
<comment type="subcellular location">
    <subcellularLocation>
        <location evidence="1">Membrane</location>
    </subcellularLocation>
</comment>
<dbReference type="GO" id="GO:0016020">
    <property type="term" value="C:membrane"/>
    <property type="evidence" value="ECO:0007669"/>
    <property type="project" value="UniProtKB-SubCell"/>
</dbReference>
<comment type="similarity">
    <text evidence="2">Belongs to the CD225/Dispanin family.</text>
</comment>
<evidence type="ECO:0000256" key="2">
    <source>
        <dbReference type="ARBA" id="ARBA00006843"/>
    </source>
</evidence>
<gene>
    <name evidence="8" type="ORF">GDO81_027942</name>
</gene>
<evidence type="ECO:0000256" key="7">
    <source>
        <dbReference type="SAM" id="Phobius"/>
    </source>
</evidence>
<evidence type="ECO:0000256" key="4">
    <source>
        <dbReference type="ARBA" id="ARBA00022989"/>
    </source>
</evidence>